<accession>A0A9C6X001</accession>
<dbReference type="Proteomes" id="UP000504606">
    <property type="component" value="Unplaced"/>
</dbReference>
<proteinExistence type="predicted"/>
<sequence>MKVHVRRLERFRQRATMENKKDDSDVVASSLATVIRQSLNAPFRRECLLLLGVTNIREAEEKINLLLKSREIEKRVTKTAIDMKKTITSEGGQQSLVQELEENVKGHTVPDKIDSSVPHPDLGIKLEIAVPLIIKENNYVKCDAQSTELHSDEEAQLDWEVEQL</sequence>
<organism evidence="1 2">
    <name type="scientific">Frankliniella occidentalis</name>
    <name type="common">Western flower thrips</name>
    <name type="synonym">Euthrips occidentalis</name>
    <dbReference type="NCBI Taxonomy" id="133901"/>
    <lineage>
        <taxon>Eukaryota</taxon>
        <taxon>Metazoa</taxon>
        <taxon>Ecdysozoa</taxon>
        <taxon>Arthropoda</taxon>
        <taxon>Hexapoda</taxon>
        <taxon>Insecta</taxon>
        <taxon>Pterygota</taxon>
        <taxon>Neoptera</taxon>
        <taxon>Paraneoptera</taxon>
        <taxon>Thysanoptera</taxon>
        <taxon>Terebrantia</taxon>
        <taxon>Thripoidea</taxon>
        <taxon>Thripidae</taxon>
        <taxon>Frankliniella</taxon>
    </lineage>
</organism>
<gene>
    <name evidence="2" type="primary">LOC113206329</name>
</gene>
<evidence type="ECO:0000313" key="2">
    <source>
        <dbReference type="RefSeq" id="XP_052126994.1"/>
    </source>
</evidence>
<dbReference type="AlphaFoldDB" id="A0A9C6X001"/>
<name>A0A9C6X001_FRAOC</name>
<reference evidence="2" key="1">
    <citation type="submission" date="2025-08" db="UniProtKB">
        <authorList>
            <consortium name="RefSeq"/>
        </authorList>
    </citation>
    <scope>IDENTIFICATION</scope>
    <source>
        <tissue evidence="2">Whole organism</tissue>
    </source>
</reference>
<dbReference type="RefSeq" id="XP_052126994.1">
    <property type="nucleotide sequence ID" value="XM_052271034.1"/>
</dbReference>
<dbReference type="GeneID" id="113206329"/>
<protein>
    <submittedName>
        <fullName evidence="2">Uncharacterized protein LOC113206329 isoform X1</fullName>
    </submittedName>
</protein>
<keyword evidence="1" id="KW-1185">Reference proteome</keyword>
<evidence type="ECO:0000313" key="1">
    <source>
        <dbReference type="Proteomes" id="UP000504606"/>
    </source>
</evidence>